<dbReference type="SUPFAM" id="SSF63829">
    <property type="entry name" value="Calcium-dependent phosphotriesterase"/>
    <property type="match status" value="1"/>
</dbReference>
<reference evidence="3" key="1">
    <citation type="submission" date="2021-02" db="EMBL/GenBank/DDBJ databases">
        <authorList>
            <person name="Nowell W R."/>
        </authorList>
    </citation>
    <scope>NUCLEOTIDE SEQUENCE</scope>
</reference>
<gene>
    <name evidence="3" type="ORF">XAT740_LOCUS38441</name>
</gene>
<dbReference type="CDD" id="cd05819">
    <property type="entry name" value="NHL"/>
    <property type="match status" value="1"/>
</dbReference>
<name>A0A815RN81_ADIRI</name>
<evidence type="ECO:0000256" key="1">
    <source>
        <dbReference type="SAM" id="MobiDB-lite"/>
    </source>
</evidence>
<keyword evidence="4" id="KW-1185">Reference proteome</keyword>
<keyword evidence="2" id="KW-0812">Transmembrane</keyword>
<sequence length="504" mass="55444">MSNPRRTKASKSHMQKIQSNMTKVSRHPNNRHHHPNKLSSLPKSRIIHINIRSKSNNLPKENAHHQERSINKNQTKRSKDSDDSDIINKIHSTPYESHLTNTQTISKSPDIFTVSDEYIRENHTDRKGVTNDYHRIHKKKKNTRSCIISSVVASLILAIAIMAILLGLFIKPKSNEKSVNPCISRVLWDNIGITYAGNGTHGSSLNQLETPNGIFIDSTNSLYINDAGNFRSLKYLPGATTGILIAGGTQGTALNQFSLTIQFNYVDSNQSIYVADTSNHRVMRWANGASAGVRVAGDGTFGYNLNQVRDPRGLWVDSNFNLYVAEYQAHRVTKWAPGATVGVVVAGGNGQGKNELEISHKSFTYSLIGSTPDKLSNPSGLVYDEENQDFYITNAVSNTVIKWHNNALNGTFVAGISGTSGSSAILLSNPIDLKLDQWKNIYVLDNGNSRVQLFCNGDKTGITIVGNGSVSSNLQSPHSIALDSQLNLYVSENTGARITKFVKL</sequence>
<feature type="transmembrane region" description="Helical" evidence="2">
    <location>
        <begin position="145"/>
        <end position="170"/>
    </location>
</feature>
<dbReference type="PANTHER" id="PTHR24104:SF25">
    <property type="entry name" value="PROTEIN LIN-41"/>
    <property type="match status" value="1"/>
</dbReference>
<dbReference type="EMBL" id="CAJNOR010004153">
    <property type="protein sequence ID" value="CAF1479295.1"/>
    <property type="molecule type" value="Genomic_DNA"/>
</dbReference>
<evidence type="ECO:0000313" key="3">
    <source>
        <dbReference type="EMBL" id="CAF1479295.1"/>
    </source>
</evidence>
<keyword evidence="2" id="KW-1133">Transmembrane helix</keyword>
<dbReference type="SUPFAM" id="SSF101898">
    <property type="entry name" value="NHL repeat"/>
    <property type="match status" value="1"/>
</dbReference>
<dbReference type="InterPro" id="IPR011042">
    <property type="entry name" value="6-blade_b-propeller_TolB-like"/>
</dbReference>
<dbReference type="InterPro" id="IPR050952">
    <property type="entry name" value="TRIM-NHL_E3_ligases"/>
</dbReference>
<dbReference type="Proteomes" id="UP000663828">
    <property type="component" value="Unassembled WGS sequence"/>
</dbReference>
<dbReference type="AlphaFoldDB" id="A0A815RN81"/>
<dbReference type="Gene3D" id="2.120.10.30">
    <property type="entry name" value="TolB, C-terminal domain"/>
    <property type="match status" value="2"/>
</dbReference>
<dbReference type="PANTHER" id="PTHR24104">
    <property type="entry name" value="E3 UBIQUITIN-PROTEIN LIGASE NHLRC1-RELATED"/>
    <property type="match status" value="1"/>
</dbReference>
<dbReference type="GO" id="GO:0008270">
    <property type="term" value="F:zinc ion binding"/>
    <property type="evidence" value="ECO:0007669"/>
    <property type="project" value="UniProtKB-KW"/>
</dbReference>
<feature type="region of interest" description="Disordered" evidence="1">
    <location>
        <begin position="1"/>
        <end position="88"/>
    </location>
</feature>
<comment type="caution">
    <text evidence="3">The sequence shown here is derived from an EMBL/GenBank/DDBJ whole genome shotgun (WGS) entry which is preliminary data.</text>
</comment>
<evidence type="ECO:0000313" key="4">
    <source>
        <dbReference type="Proteomes" id="UP000663828"/>
    </source>
</evidence>
<feature type="compositionally biased region" description="Basic and acidic residues" evidence="1">
    <location>
        <begin position="61"/>
        <end position="70"/>
    </location>
</feature>
<evidence type="ECO:0000256" key="2">
    <source>
        <dbReference type="SAM" id="Phobius"/>
    </source>
</evidence>
<keyword evidence="2" id="KW-0472">Membrane</keyword>
<proteinExistence type="predicted"/>
<protein>
    <submittedName>
        <fullName evidence="3">Uncharacterized protein</fullName>
    </submittedName>
</protein>
<accession>A0A815RN81</accession>
<feature type="compositionally biased region" description="Basic residues" evidence="1">
    <location>
        <begin position="24"/>
        <end position="36"/>
    </location>
</feature>
<organism evidence="3 4">
    <name type="scientific">Adineta ricciae</name>
    <name type="common">Rotifer</name>
    <dbReference type="NCBI Taxonomy" id="249248"/>
    <lineage>
        <taxon>Eukaryota</taxon>
        <taxon>Metazoa</taxon>
        <taxon>Spiralia</taxon>
        <taxon>Gnathifera</taxon>
        <taxon>Rotifera</taxon>
        <taxon>Eurotatoria</taxon>
        <taxon>Bdelloidea</taxon>
        <taxon>Adinetida</taxon>
        <taxon>Adinetidae</taxon>
        <taxon>Adineta</taxon>
    </lineage>
</organism>
<feature type="compositionally biased region" description="Basic residues" evidence="1">
    <location>
        <begin position="1"/>
        <end position="14"/>
    </location>
</feature>